<dbReference type="SMART" id="SM00635">
    <property type="entry name" value="BID_2"/>
    <property type="match status" value="2"/>
</dbReference>
<dbReference type="InterPro" id="IPR008964">
    <property type="entry name" value="Invasin/intimin_cell_adhesion"/>
</dbReference>
<proteinExistence type="predicted"/>
<dbReference type="RefSeq" id="WP_138003485.1">
    <property type="nucleotide sequence ID" value="NZ_QGQD01000074.1"/>
</dbReference>
<accession>A0A4U8Q598</accession>
<sequence length="292" mass="32978" precursor="true">MRRINKNRNINFRMLTILILLVFTMLIPVEAQAAKLNKKTLTLQKGKTYTIKMQETKKRTSWKISKPSIARVVGKTKTSINIKAMRIGKTDVSGRVQGKTYKCKVRVVDPKLNVSKISLKAGSTKLLKVTGGTGKIKWSTSNRSLATVTNGKVTAKKAGTVKIFATQNKKKLTCTVTVLQKTSNGSQAKPDATPGVDAGADKKLVEKKVWVVTQEAWIEYVPVYINKRSEFECCCGKRFKDANDYGEHVKNVVNEGDYSHGRYRVVTVWDSVHYEEIYHDEVGYWKTEYVYE</sequence>
<reference evidence="2 3" key="1">
    <citation type="journal article" date="2019" name="Anaerobe">
        <title>Detection of Robinsoniella peoriensis in multiple bone samples of a trauma patient.</title>
        <authorList>
            <person name="Schrottner P."/>
            <person name="Hartwich K."/>
            <person name="Bunk B."/>
            <person name="Schober I."/>
            <person name="Helbig S."/>
            <person name="Rudolph W.W."/>
            <person name="Gunzer F."/>
        </authorList>
    </citation>
    <scope>NUCLEOTIDE SEQUENCE [LARGE SCALE GENOMIC DNA]</scope>
    <source>
        <strain evidence="2 3">DSM 106044</strain>
    </source>
</reference>
<name>A0A4U8Q598_9FIRM</name>
<comment type="caution">
    <text evidence="2">The sequence shown here is derived from an EMBL/GenBank/DDBJ whole genome shotgun (WGS) entry which is preliminary data.</text>
</comment>
<dbReference type="Gene3D" id="2.60.40.1080">
    <property type="match status" value="2"/>
</dbReference>
<evidence type="ECO:0000313" key="2">
    <source>
        <dbReference type="EMBL" id="TLC99182.1"/>
    </source>
</evidence>
<organism evidence="2 3">
    <name type="scientific">Robinsoniella peoriensis</name>
    <dbReference type="NCBI Taxonomy" id="180332"/>
    <lineage>
        <taxon>Bacteria</taxon>
        <taxon>Bacillati</taxon>
        <taxon>Bacillota</taxon>
        <taxon>Clostridia</taxon>
        <taxon>Lachnospirales</taxon>
        <taxon>Lachnospiraceae</taxon>
        <taxon>Robinsoniella</taxon>
    </lineage>
</organism>
<gene>
    <name evidence="2" type="ORF">DSM106044_03960</name>
</gene>
<dbReference type="EMBL" id="QGQD01000074">
    <property type="protein sequence ID" value="TLC99182.1"/>
    <property type="molecule type" value="Genomic_DNA"/>
</dbReference>
<dbReference type="AlphaFoldDB" id="A0A4U8Q598"/>
<protein>
    <submittedName>
        <fullName evidence="2">Bacterial Ig-like domain (Group 2)</fullName>
    </submittedName>
</protein>
<keyword evidence="3" id="KW-1185">Reference proteome</keyword>
<dbReference type="InterPro" id="IPR003343">
    <property type="entry name" value="Big_2"/>
</dbReference>
<evidence type="ECO:0000313" key="3">
    <source>
        <dbReference type="Proteomes" id="UP000306509"/>
    </source>
</evidence>
<feature type="domain" description="BIG2" evidence="1">
    <location>
        <begin position="30"/>
        <end position="106"/>
    </location>
</feature>
<dbReference type="Pfam" id="PF26182">
    <property type="entry name" value="Ig_NUP210_5th"/>
    <property type="match status" value="1"/>
</dbReference>
<feature type="domain" description="BIG2" evidence="1">
    <location>
        <begin position="108"/>
        <end position="177"/>
    </location>
</feature>
<dbReference type="SUPFAM" id="SSF49373">
    <property type="entry name" value="Invasin/intimin cell-adhesion fragments"/>
    <property type="match status" value="1"/>
</dbReference>
<evidence type="ECO:0000259" key="1">
    <source>
        <dbReference type="SMART" id="SM00635"/>
    </source>
</evidence>
<dbReference type="Proteomes" id="UP000306509">
    <property type="component" value="Unassembled WGS sequence"/>
</dbReference>